<protein>
    <submittedName>
        <fullName evidence="8">Unannotated protein</fullName>
    </submittedName>
</protein>
<organism evidence="8">
    <name type="scientific">freshwater metagenome</name>
    <dbReference type="NCBI Taxonomy" id="449393"/>
    <lineage>
        <taxon>unclassified sequences</taxon>
        <taxon>metagenomes</taxon>
        <taxon>ecological metagenomes</taxon>
    </lineage>
</organism>
<keyword evidence="4 7" id="KW-1133">Transmembrane helix</keyword>
<name>A0A6J6SW94_9ZZZZ</name>
<feature type="transmembrane region" description="Helical" evidence="7">
    <location>
        <begin position="211"/>
        <end position="229"/>
    </location>
</feature>
<feature type="transmembrane region" description="Helical" evidence="7">
    <location>
        <begin position="241"/>
        <end position="259"/>
    </location>
</feature>
<dbReference type="HAMAP" id="MF_01147">
    <property type="entry name" value="Lgt"/>
    <property type="match status" value="1"/>
</dbReference>
<reference evidence="8" key="1">
    <citation type="submission" date="2020-05" db="EMBL/GenBank/DDBJ databases">
        <authorList>
            <person name="Chiriac C."/>
            <person name="Salcher M."/>
            <person name="Ghai R."/>
            <person name="Kavagutti S V."/>
        </authorList>
    </citation>
    <scope>NUCLEOTIDE SEQUENCE</scope>
</reference>
<evidence type="ECO:0000256" key="6">
    <source>
        <dbReference type="SAM" id="MobiDB-lite"/>
    </source>
</evidence>
<dbReference type="Pfam" id="PF01790">
    <property type="entry name" value="LGT"/>
    <property type="match status" value="1"/>
</dbReference>
<feature type="region of interest" description="Disordered" evidence="6">
    <location>
        <begin position="273"/>
        <end position="293"/>
    </location>
</feature>
<feature type="compositionally biased region" description="Polar residues" evidence="6">
    <location>
        <begin position="283"/>
        <end position="293"/>
    </location>
</feature>
<evidence type="ECO:0000256" key="7">
    <source>
        <dbReference type="SAM" id="Phobius"/>
    </source>
</evidence>
<keyword evidence="1" id="KW-1003">Cell membrane</keyword>
<feature type="transmembrane region" description="Helical" evidence="7">
    <location>
        <begin position="20"/>
        <end position="39"/>
    </location>
</feature>
<evidence type="ECO:0000256" key="4">
    <source>
        <dbReference type="ARBA" id="ARBA00022989"/>
    </source>
</evidence>
<dbReference type="NCBIfam" id="TIGR00544">
    <property type="entry name" value="lgt"/>
    <property type="match status" value="1"/>
</dbReference>
<dbReference type="GO" id="GO:0008961">
    <property type="term" value="F:phosphatidylglycerol-prolipoprotein diacylglyceryl transferase activity"/>
    <property type="evidence" value="ECO:0007669"/>
    <property type="project" value="InterPro"/>
</dbReference>
<feature type="transmembrane region" description="Helical" evidence="7">
    <location>
        <begin position="182"/>
        <end position="199"/>
    </location>
</feature>
<keyword evidence="5 7" id="KW-0472">Membrane</keyword>
<sequence length="293" mass="31727">MPAFIPSPPAGVWELGPIPIRAYALLIVIGIVVAVWLGNKRYLARGGRPGLITDIAIWAVPFGIVGGRLYHVLSDAQLYFGPDGRGLAAAFRIWDGGLGIWGAVTVGALGAWIGAKRAKVALPPIADAIAPGIALAQAIGRLGNWFNQELFGAPTTLPWALEIDPAHRPTGYESFSTFQPTFLYESIWMLGIVVVLIWADRRFKMGHGRVFALYVGLYCAGRFWIEALRIDTANTILGLRLNNWTALLVGIGALVYLVISARRRPGRESVDEVRAVAADKEASTTTPSDFHSK</sequence>
<feature type="transmembrane region" description="Helical" evidence="7">
    <location>
        <begin position="51"/>
        <end position="73"/>
    </location>
</feature>
<evidence type="ECO:0000256" key="1">
    <source>
        <dbReference type="ARBA" id="ARBA00022475"/>
    </source>
</evidence>
<evidence type="ECO:0000256" key="3">
    <source>
        <dbReference type="ARBA" id="ARBA00022692"/>
    </source>
</evidence>
<dbReference type="GO" id="GO:0005886">
    <property type="term" value="C:plasma membrane"/>
    <property type="evidence" value="ECO:0007669"/>
    <property type="project" value="InterPro"/>
</dbReference>
<feature type="transmembrane region" description="Helical" evidence="7">
    <location>
        <begin position="93"/>
        <end position="113"/>
    </location>
</feature>
<evidence type="ECO:0000313" key="8">
    <source>
        <dbReference type="EMBL" id="CAB4738993.1"/>
    </source>
</evidence>
<keyword evidence="3 7" id="KW-0812">Transmembrane</keyword>
<feature type="compositionally biased region" description="Basic and acidic residues" evidence="6">
    <location>
        <begin position="273"/>
        <end position="282"/>
    </location>
</feature>
<accession>A0A6J6SW94</accession>
<keyword evidence="2" id="KW-0808">Transferase</keyword>
<dbReference type="PANTHER" id="PTHR30589">
    <property type="entry name" value="PROLIPOPROTEIN DIACYLGLYCERYL TRANSFERASE"/>
    <property type="match status" value="1"/>
</dbReference>
<feature type="transmembrane region" description="Helical" evidence="7">
    <location>
        <begin position="120"/>
        <end position="140"/>
    </location>
</feature>
<evidence type="ECO:0000256" key="2">
    <source>
        <dbReference type="ARBA" id="ARBA00022679"/>
    </source>
</evidence>
<dbReference type="EMBL" id="CAEZZA010000017">
    <property type="protein sequence ID" value="CAB4738993.1"/>
    <property type="molecule type" value="Genomic_DNA"/>
</dbReference>
<dbReference type="PANTHER" id="PTHR30589:SF0">
    <property type="entry name" value="PHOSPHATIDYLGLYCEROL--PROLIPOPROTEIN DIACYLGLYCERYL TRANSFERASE"/>
    <property type="match status" value="1"/>
</dbReference>
<evidence type="ECO:0000256" key="5">
    <source>
        <dbReference type="ARBA" id="ARBA00023136"/>
    </source>
</evidence>
<dbReference type="GO" id="GO:0042158">
    <property type="term" value="P:lipoprotein biosynthetic process"/>
    <property type="evidence" value="ECO:0007669"/>
    <property type="project" value="InterPro"/>
</dbReference>
<dbReference type="AlphaFoldDB" id="A0A6J6SW94"/>
<gene>
    <name evidence="8" type="ORF">UFOPK2809_00225</name>
</gene>
<dbReference type="PROSITE" id="PS01311">
    <property type="entry name" value="LGT"/>
    <property type="match status" value="1"/>
</dbReference>
<dbReference type="InterPro" id="IPR001640">
    <property type="entry name" value="Lgt"/>
</dbReference>
<proteinExistence type="inferred from homology"/>